<dbReference type="PANTHER" id="PTHR24221">
    <property type="entry name" value="ATP-BINDING CASSETTE SUB-FAMILY B"/>
    <property type="match status" value="1"/>
</dbReference>
<comment type="caution">
    <text evidence="12">The sequence shown here is derived from an EMBL/GenBank/DDBJ whole genome shotgun (WGS) entry which is preliminary data.</text>
</comment>
<organism evidence="12 13">
    <name type="scientific">Aggregatibacter aphrophilus</name>
    <name type="common">Haemophilus aphrophilus</name>
    <dbReference type="NCBI Taxonomy" id="732"/>
    <lineage>
        <taxon>Bacteria</taxon>
        <taxon>Pseudomonadati</taxon>
        <taxon>Pseudomonadota</taxon>
        <taxon>Gammaproteobacteria</taxon>
        <taxon>Pasteurellales</taxon>
        <taxon>Pasteurellaceae</taxon>
        <taxon>Aggregatibacter</taxon>
    </lineage>
</organism>
<reference evidence="12 13" key="1">
    <citation type="submission" date="2016-06" db="EMBL/GenBank/DDBJ databases">
        <title>Simultaneous identification of Haemophilus influenzae and Haemophilus haemolyticus using TaqMan real-time PCR.</title>
        <authorList>
            <person name="Price E.P."/>
            <person name="Sarovich D.S."/>
            <person name="Harris T."/>
            <person name="Spargo J.C."/>
            <person name="Nosworthy E."/>
            <person name="Beissbarth J."/>
            <person name="Smith-Vaughan H."/>
        </authorList>
    </citation>
    <scope>NUCLEOTIDE SEQUENCE [LARGE SCALE GENOMIC DNA]</scope>
    <source>
        <strain evidence="12 13">ATCC 7901</strain>
    </source>
</reference>
<evidence type="ECO:0000256" key="7">
    <source>
        <dbReference type="ARBA" id="ARBA00022989"/>
    </source>
</evidence>
<dbReference type="PROSITE" id="PS50929">
    <property type="entry name" value="ABC_TM1F"/>
    <property type="match status" value="1"/>
</dbReference>
<dbReference type="InterPro" id="IPR039421">
    <property type="entry name" value="Type_1_exporter"/>
</dbReference>
<evidence type="ECO:0000256" key="2">
    <source>
        <dbReference type="ARBA" id="ARBA00022448"/>
    </source>
</evidence>
<dbReference type="RefSeq" id="WP_065295858.1">
    <property type="nucleotide sequence ID" value="NZ_MAQE01000018.1"/>
</dbReference>
<keyword evidence="7 9" id="KW-1133">Transmembrane helix</keyword>
<evidence type="ECO:0000256" key="1">
    <source>
        <dbReference type="ARBA" id="ARBA00004651"/>
    </source>
</evidence>
<dbReference type="Gene3D" id="3.40.50.300">
    <property type="entry name" value="P-loop containing nucleotide triphosphate hydrolases"/>
    <property type="match status" value="1"/>
</dbReference>
<evidence type="ECO:0000256" key="3">
    <source>
        <dbReference type="ARBA" id="ARBA00022475"/>
    </source>
</evidence>
<dbReference type="Pfam" id="PF00664">
    <property type="entry name" value="ABC_membrane"/>
    <property type="match status" value="1"/>
</dbReference>
<dbReference type="GO" id="GO:0005524">
    <property type="term" value="F:ATP binding"/>
    <property type="evidence" value="ECO:0007669"/>
    <property type="project" value="UniProtKB-KW"/>
</dbReference>
<dbReference type="FunFam" id="3.40.50.300:FF:000221">
    <property type="entry name" value="Multidrug ABC transporter ATP-binding protein"/>
    <property type="match status" value="1"/>
</dbReference>
<feature type="transmembrane region" description="Helical" evidence="9">
    <location>
        <begin position="90"/>
        <end position="120"/>
    </location>
</feature>
<dbReference type="InterPro" id="IPR036640">
    <property type="entry name" value="ABC1_TM_sf"/>
</dbReference>
<dbReference type="PANTHER" id="PTHR24221:SF468">
    <property type="entry name" value="ABC TRANSPORTER"/>
    <property type="match status" value="1"/>
</dbReference>
<dbReference type="PROSITE" id="PS00211">
    <property type="entry name" value="ABC_TRANSPORTER_1"/>
    <property type="match status" value="1"/>
</dbReference>
<accession>A0AAP7GZY1</accession>
<dbReference type="InterPro" id="IPR017871">
    <property type="entry name" value="ABC_transporter-like_CS"/>
</dbReference>
<dbReference type="Gene3D" id="1.20.1560.10">
    <property type="entry name" value="ABC transporter type 1, transmembrane domain"/>
    <property type="match status" value="1"/>
</dbReference>
<dbReference type="InterPro" id="IPR011527">
    <property type="entry name" value="ABC1_TM_dom"/>
</dbReference>
<dbReference type="EMBL" id="MAQE01000018">
    <property type="protein sequence ID" value="OBY49772.1"/>
    <property type="molecule type" value="Genomic_DNA"/>
</dbReference>
<proteinExistence type="predicted"/>
<comment type="subcellular location">
    <subcellularLocation>
        <location evidence="1">Cell membrane</location>
        <topology evidence="1">Multi-pass membrane protein</topology>
    </subcellularLocation>
</comment>
<evidence type="ECO:0000256" key="5">
    <source>
        <dbReference type="ARBA" id="ARBA00022741"/>
    </source>
</evidence>
<dbReference type="Proteomes" id="UP000092746">
    <property type="component" value="Unassembled WGS sequence"/>
</dbReference>
<feature type="domain" description="ABC transmembrane type-1" evidence="11">
    <location>
        <begin position="78"/>
        <end position="338"/>
    </location>
</feature>
<dbReference type="SUPFAM" id="SSF52540">
    <property type="entry name" value="P-loop containing nucleoside triphosphate hydrolases"/>
    <property type="match status" value="1"/>
</dbReference>
<dbReference type="CDD" id="cd18564">
    <property type="entry name" value="ABC_6TM_exporter_like"/>
    <property type="match status" value="1"/>
</dbReference>
<evidence type="ECO:0000256" key="6">
    <source>
        <dbReference type="ARBA" id="ARBA00022840"/>
    </source>
</evidence>
<keyword evidence="3" id="KW-1003">Cell membrane</keyword>
<dbReference type="InterPro" id="IPR003593">
    <property type="entry name" value="AAA+_ATPase"/>
</dbReference>
<evidence type="ECO:0000259" key="11">
    <source>
        <dbReference type="PROSITE" id="PS50929"/>
    </source>
</evidence>
<feature type="transmembrane region" description="Helical" evidence="9">
    <location>
        <begin position="191"/>
        <end position="208"/>
    </location>
</feature>
<gene>
    <name evidence="12" type="ORF">BBB52_09960</name>
</gene>
<keyword evidence="4 9" id="KW-0812">Transmembrane</keyword>
<feature type="transmembrane region" description="Helical" evidence="9">
    <location>
        <begin position="283"/>
        <end position="303"/>
    </location>
</feature>
<dbReference type="SMART" id="SM00382">
    <property type="entry name" value="AAA"/>
    <property type="match status" value="1"/>
</dbReference>
<dbReference type="AlphaFoldDB" id="A0AAP7GZY1"/>
<dbReference type="GO" id="GO:0016887">
    <property type="term" value="F:ATP hydrolysis activity"/>
    <property type="evidence" value="ECO:0007669"/>
    <property type="project" value="InterPro"/>
</dbReference>
<dbReference type="GO" id="GO:0034040">
    <property type="term" value="F:ATPase-coupled lipid transmembrane transporter activity"/>
    <property type="evidence" value="ECO:0007669"/>
    <property type="project" value="TreeGrafter"/>
</dbReference>
<name>A0AAP7GZY1_AGGAP</name>
<keyword evidence="8 9" id="KW-0472">Membrane</keyword>
<evidence type="ECO:0000259" key="10">
    <source>
        <dbReference type="PROSITE" id="PS50893"/>
    </source>
</evidence>
<dbReference type="SUPFAM" id="SSF90123">
    <property type="entry name" value="ABC transporter transmembrane region"/>
    <property type="match status" value="1"/>
</dbReference>
<evidence type="ECO:0000256" key="4">
    <source>
        <dbReference type="ARBA" id="ARBA00022692"/>
    </source>
</evidence>
<evidence type="ECO:0000313" key="13">
    <source>
        <dbReference type="Proteomes" id="UP000092746"/>
    </source>
</evidence>
<protein>
    <submittedName>
        <fullName evidence="12">Protein tyrosine phosphatase</fullName>
    </submittedName>
</protein>
<feature type="domain" description="ABC transporter" evidence="10">
    <location>
        <begin position="372"/>
        <end position="614"/>
    </location>
</feature>
<feature type="transmembrane region" description="Helical" evidence="9">
    <location>
        <begin position="21"/>
        <end position="40"/>
    </location>
</feature>
<keyword evidence="6" id="KW-0067">ATP-binding</keyword>
<keyword evidence="2" id="KW-0813">Transport</keyword>
<keyword evidence="5" id="KW-0547">Nucleotide-binding</keyword>
<dbReference type="PROSITE" id="PS50893">
    <property type="entry name" value="ABC_TRANSPORTER_2"/>
    <property type="match status" value="1"/>
</dbReference>
<evidence type="ECO:0000256" key="8">
    <source>
        <dbReference type="ARBA" id="ARBA00023136"/>
    </source>
</evidence>
<evidence type="ECO:0000256" key="9">
    <source>
        <dbReference type="SAM" id="Phobius"/>
    </source>
</evidence>
<dbReference type="GO" id="GO:0005886">
    <property type="term" value="C:plasma membrane"/>
    <property type="evidence" value="ECO:0007669"/>
    <property type="project" value="UniProtKB-SubCell"/>
</dbReference>
<feature type="transmembrane region" description="Helical" evidence="9">
    <location>
        <begin position="166"/>
        <end position="185"/>
    </location>
</feature>
<dbReference type="GO" id="GO:0140359">
    <property type="term" value="F:ABC-type transporter activity"/>
    <property type="evidence" value="ECO:0007669"/>
    <property type="project" value="InterPro"/>
</dbReference>
<dbReference type="InterPro" id="IPR003439">
    <property type="entry name" value="ABC_transporter-like_ATP-bd"/>
</dbReference>
<evidence type="ECO:0000313" key="12">
    <source>
        <dbReference type="EMBL" id="OBY49772.1"/>
    </source>
</evidence>
<dbReference type="InterPro" id="IPR027417">
    <property type="entry name" value="P-loop_NTPase"/>
</dbReference>
<sequence>MSKNAWWSVAYRLRDYIRPERIIVIGSLVALLPSTAMRLLKPLPLAFVVDHVLLDGVKLSADEASHAAAQQALAHQGLIDTLLASVNTTYLLWGCAAAVIVIALLMAAASYISTVGLALAGSHILSHVRKDLFAHLQRLSLRFHSQARTGDLTMRLINDIAMLREAVITALMPMLANIFILLGMFGMMLYLNWRLTSLALLAVPLMWWSTTRASRKIHEVSRAQRKREGSMASKAAEYIASIRTVQSLSLEQETMRSFAGDDAESRKQNVQSKRLSAGLERRVDIIIAIISALVLLNGSYSVLHGDMSTGDLIIFMSYLNNSFRPVREYAKYTGRLSKALAAGERVVNLLDEQPDIHDKPNAEVLTSARGEIRFDHVKFSYDMQDEEPLAVLKDMDFLIKPGEKIAIVGPSGAGKSTITSLLLRLYEPKEGCVCLDGKNIQDYTIASLRSQIAIVPQDNLLFGLSVRENIALGAVNQAEKITDEEIIQAAKLANAHDFITALPQGYDTILSERGGSLSGGQRQRIAIARAAMNKSAVLILDEPTVGLDQENEAHVISALENLMQNRTTLMITHDLALAAKTDRILFINNGTIEEQGNHQQLLAQGGNYANWWKLQLS</sequence>
<dbReference type="Pfam" id="PF00005">
    <property type="entry name" value="ABC_tran"/>
    <property type="match status" value="1"/>
</dbReference>